<dbReference type="InterPro" id="IPR002347">
    <property type="entry name" value="SDR_fam"/>
</dbReference>
<dbReference type="RefSeq" id="WP_070993160.1">
    <property type="nucleotide sequence ID" value="NZ_CBCSHD010000004.1"/>
</dbReference>
<dbReference type="PANTHER" id="PTHR43157:SF31">
    <property type="entry name" value="PHOSPHATIDYLINOSITOL-GLYCAN BIOSYNTHESIS CLASS F PROTEIN"/>
    <property type="match status" value="1"/>
</dbReference>
<evidence type="ECO:0008006" key="5">
    <source>
        <dbReference type="Google" id="ProtNLM"/>
    </source>
</evidence>
<gene>
    <name evidence="3" type="ORF">BIW53_16590</name>
</gene>
<reference evidence="3 4" key="1">
    <citation type="submission" date="2016-10" db="EMBL/GenBank/DDBJ databases">
        <title>Pseudoalteromonas amylolytica sp. nov., isolated from the surface seawater.</title>
        <authorList>
            <person name="Wu Y.-H."/>
            <person name="Cheng H."/>
            <person name="Jin X.-B."/>
            <person name="Wang C.-S."/>
            <person name="Xu X.-W."/>
        </authorList>
    </citation>
    <scope>NUCLEOTIDE SEQUENCE [LARGE SCALE GENOMIC DNA]</scope>
    <source>
        <strain evidence="3 4">JCM 12483</strain>
    </source>
</reference>
<evidence type="ECO:0000256" key="1">
    <source>
        <dbReference type="ARBA" id="ARBA00023002"/>
    </source>
</evidence>
<comment type="similarity">
    <text evidence="2">Belongs to the short-chain dehydrogenases/reductases (SDR) family.</text>
</comment>
<comment type="caution">
    <text evidence="3">The sequence shown here is derived from an EMBL/GenBank/DDBJ whole genome shotgun (WGS) entry which is preliminary data.</text>
</comment>
<dbReference type="Pfam" id="PF00106">
    <property type="entry name" value="adh_short"/>
    <property type="match status" value="1"/>
</dbReference>
<dbReference type="GO" id="GO:0016491">
    <property type="term" value="F:oxidoreductase activity"/>
    <property type="evidence" value="ECO:0007669"/>
    <property type="project" value="UniProtKB-KW"/>
</dbReference>
<dbReference type="InterPro" id="IPR036291">
    <property type="entry name" value="NAD(P)-bd_dom_sf"/>
</dbReference>
<dbReference type="EMBL" id="MNAN01000035">
    <property type="protein sequence ID" value="OHU93867.1"/>
    <property type="molecule type" value="Genomic_DNA"/>
</dbReference>
<sequence>MKIVISGATSGFGVSWLRQLDNKQQAEFFVLARNRCRFDALIEREPLKNPVHYVECDLGSLRSIERACDHIKSVTGHIDILINNAGIYPKNELELSPDHIEMAFAVNQLAPYYLTGKLLPLLNNARQARVVNTASFRHKDAKVNTSDIELVSQFNAEHAYCNSKLFIILFTRYLAKLLQHSTISVNCFDPGIVDTPMLKQAFPKSLTLLYPLARRIIARSSFKGAQTGVFLSLATECECTTGQYFKDNKVITTSKKAKDDELASWLWRECERLSGFCYPTLPINKLKNLGNDAPVINRKRPPLGRAI</sequence>
<dbReference type="Proteomes" id="UP000180253">
    <property type="component" value="Unassembled WGS sequence"/>
</dbReference>
<keyword evidence="1" id="KW-0560">Oxidoreductase</keyword>
<evidence type="ECO:0000313" key="3">
    <source>
        <dbReference type="EMBL" id="OHU93867.1"/>
    </source>
</evidence>
<dbReference type="AlphaFoldDB" id="A0A1S1N1I7"/>
<dbReference type="PRINTS" id="PR00080">
    <property type="entry name" value="SDRFAMILY"/>
</dbReference>
<evidence type="ECO:0000313" key="4">
    <source>
        <dbReference type="Proteomes" id="UP000180253"/>
    </source>
</evidence>
<dbReference type="STRING" id="327939.BIW53_16590"/>
<name>A0A1S1N1I7_9GAMM</name>
<organism evidence="3 4">
    <name type="scientific">Pseudoalteromonas byunsanensis</name>
    <dbReference type="NCBI Taxonomy" id="327939"/>
    <lineage>
        <taxon>Bacteria</taxon>
        <taxon>Pseudomonadati</taxon>
        <taxon>Pseudomonadota</taxon>
        <taxon>Gammaproteobacteria</taxon>
        <taxon>Alteromonadales</taxon>
        <taxon>Pseudoalteromonadaceae</taxon>
        <taxon>Pseudoalteromonas</taxon>
    </lineage>
</organism>
<dbReference type="PRINTS" id="PR00081">
    <property type="entry name" value="GDHRDH"/>
</dbReference>
<dbReference type="SUPFAM" id="SSF51735">
    <property type="entry name" value="NAD(P)-binding Rossmann-fold domains"/>
    <property type="match status" value="1"/>
</dbReference>
<dbReference type="Gene3D" id="3.40.50.720">
    <property type="entry name" value="NAD(P)-binding Rossmann-like Domain"/>
    <property type="match status" value="1"/>
</dbReference>
<dbReference type="PANTHER" id="PTHR43157">
    <property type="entry name" value="PHOSPHATIDYLINOSITOL-GLYCAN BIOSYNTHESIS CLASS F PROTEIN-RELATED"/>
    <property type="match status" value="1"/>
</dbReference>
<proteinExistence type="inferred from homology"/>
<evidence type="ECO:0000256" key="2">
    <source>
        <dbReference type="RuleBase" id="RU000363"/>
    </source>
</evidence>
<protein>
    <recommendedName>
        <fullName evidence="5">Short-chain dehydrogenase</fullName>
    </recommendedName>
</protein>
<accession>A0A1S1N1I7</accession>
<keyword evidence="4" id="KW-1185">Reference proteome</keyword>